<keyword evidence="1" id="KW-0732">Signal</keyword>
<proteinExistence type="predicted"/>
<keyword evidence="3" id="KW-1185">Reference proteome</keyword>
<dbReference type="InterPro" id="IPR026341">
    <property type="entry name" value="T9SS_type_B"/>
</dbReference>
<protein>
    <submittedName>
        <fullName evidence="2">Gliding motility-associated C-terminal domain-containing protein</fullName>
    </submittedName>
</protein>
<dbReference type="EMBL" id="JBHULU010000015">
    <property type="protein sequence ID" value="MFD2514322.1"/>
    <property type="molecule type" value="Genomic_DNA"/>
</dbReference>
<feature type="chain" id="PRO_5046322952" evidence="1">
    <location>
        <begin position="21"/>
        <end position="790"/>
    </location>
</feature>
<accession>A0ABW5IN05</accession>
<sequence>MKLRLFLLFLFTCFCYKVNATHIVGGEFELQHLTGYNYRLILNLYFDDVHGNPSRKDRFVRIGIFEKGTNRLISRMELNMRGESAINYTNVGCTTSDLKTSKIIYYEDIYLDPSIYKNPNGYYVASEICCRNPPISNIVSPGDAGTTFYLEFPAVVKDGAFFMNSSPKFSPPLSDYACVGELFYHNLASTDADGDELVYDLVTPLNGHSKPGKDAVPPASPAPYPEVQWQPGYDVMNQVQGTPPMSIDKTTGRLTVRPKSLGLFVFGVRVQEFRNGVKIGEVRRDFQLLVKSCHRNESPQVSALVPGTNEPYQEGQVLRISSKDPRCIKVKFTDPDEGEPISLTVKPVNFNNSFFSLEGNISGVVNTGNQDEVLEATLCLDACFDTKGSVYQLDLIVSDAGDNGCSLPRQDTLQLSLIVEPLPNSPPSISLSTTKRTMEVSEGDVISFDVAGTDLDNEEVTVSATGKGFDLNSQKITFETKSGIGKVTVPFTWQIDCETPKKSLYQVEFSVTSTSCGNQITKTEIIDVIPRRYDIGNNHISKGQVVCLGETPDQLTGSTPTGGRGEFIYVWEICTSGSQDEFKPAPGINNQQHYTPPMLNQTAWYRRRVTSGNCDVSLSESAKITVDVIQPSAGEDVIITQGGFVGLSAKGGKTYSWSPETGLSDPNIHNPIAKPQETITYTVTVTTQYGCVYTDEVTVTVLPLVDPANAITLNGDNMNDTWQIRNIEHYPNCRVQVFTKWGSLVYESRGYKSPWDGTHNGNPLPMAAYYYVIDLGMGKKPVSGSITLIK</sequence>
<dbReference type="Proteomes" id="UP001597544">
    <property type="component" value="Unassembled WGS sequence"/>
</dbReference>
<comment type="caution">
    <text evidence="2">The sequence shown here is derived from an EMBL/GenBank/DDBJ whole genome shotgun (WGS) entry which is preliminary data.</text>
</comment>
<dbReference type="NCBIfam" id="TIGR04131">
    <property type="entry name" value="Bac_Flav_CTERM"/>
    <property type="match status" value="1"/>
</dbReference>
<reference evidence="3" key="1">
    <citation type="journal article" date="2019" name="Int. J. Syst. Evol. Microbiol.">
        <title>The Global Catalogue of Microorganisms (GCM) 10K type strain sequencing project: providing services to taxonomists for standard genome sequencing and annotation.</title>
        <authorList>
            <consortium name="The Broad Institute Genomics Platform"/>
            <consortium name="The Broad Institute Genome Sequencing Center for Infectious Disease"/>
            <person name="Wu L."/>
            <person name="Ma J."/>
        </authorList>
    </citation>
    <scope>NUCLEOTIDE SEQUENCE [LARGE SCALE GENOMIC DNA]</scope>
    <source>
        <strain evidence="3">KCTC 42498</strain>
    </source>
</reference>
<evidence type="ECO:0000313" key="2">
    <source>
        <dbReference type="EMBL" id="MFD2514322.1"/>
    </source>
</evidence>
<gene>
    <name evidence="2" type="ORF">ACFSRY_10630</name>
</gene>
<dbReference type="RefSeq" id="WP_377506680.1">
    <property type="nucleotide sequence ID" value="NZ_JBHULU010000015.1"/>
</dbReference>
<dbReference type="Pfam" id="PF13585">
    <property type="entry name" value="CHU_C"/>
    <property type="match status" value="1"/>
</dbReference>
<feature type="signal peptide" evidence="1">
    <location>
        <begin position="1"/>
        <end position="20"/>
    </location>
</feature>
<name>A0ABW5IN05_9BACT</name>
<organism evidence="2 3">
    <name type="scientific">Pontibacter locisalis</name>
    <dbReference type="NCBI Taxonomy" id="1719035"/>
    <lineage>
        <taxon>Bacteria</taxon>
        <taxon>Pseudomonadati</taxon>
        <taxon>Bacteroidota</taxon>
        <taxon>Cytophagia</taxon>
        <taxon>Cytophagales</taxon>
        <taxon>Hymenobacteraceae</taxon>
        <taxon>Pontibacter</taxon>
    </lineage>
</organism>
<evidence type="ECO:0000256" key="1">
    <source>
        <dbReference type="SAM" id="SignalP"/>
    </source>
</evidence>
<evidence type="ECO:0000313" key="3">
    <source>
        <dbReference type="Proteomes" id="UP001597544"/>
    </source>
</evidence>